<comment type="similarity">
    <text evidence="1 2">Belongs to the metallophosphoesterase superfamily. YfcE family.</text>
</comment>
<dbReference type="Gene3D" id="3.60.21.10">
    <property type="match status" value="1"/>
</dbReference>
<dbReference type="RefSeq" id="WP_406789729.1">
    <property type="nucleotide sequence ID" value="NZ_JBJIAA010000024.1"/>
</dbReference>
<dbReference type="EMBL" id="JBJIAA010000024">
    <property type="protein sequence ID" value="MFL0253066.1"/>
    <property type="molecule type" value="Genomic_DNA"/>
</dbReference>
<comment type="caution">
    <text evidence="4">The sequence shown here is derived from an EMBL/GenBank/DDBJ whole genome shotgun (WGS) entry which is preliminary data.</text>
</comment>
<dbReference type="PANTHER" id="PTHR11124">
    <property type="entry name" value="VACUOLAR SORTING PROTEIN VPS29"/>
    <property type="match status" value="1"/>
</dbReference>
<dbReference type="InterPro" id="IPR000979">
    <property type="entry name" value="Phosphodiesterase_MJ0936/Vps29"/>
</dbReference>
<keyword evidence="2" id="KW-0479">Metal-binding</keyword>
<protein>
    <recommendedName>
        <fullName evidence="2">Phosphoesterase</fullName>
        <ecNumber evidence="2">3.1.4.-</ecNumber>
    </recommendedName>
</protein>
<evidence type="ECO:0000313" key="4">
    <source>
        <dbReference type="EMBL" id="MFL0253066.1"/>
    </source>
</evidence>
<dbReference type="NCBIfam" id="TIGR00040">
    <property type="entry name" value="yfcE"/>
    <property type="match status" value="1"/>
</dbReference>
<dbReference type="Pfam" id="PF12850">
    <property type="entry name" value="Metallophos_2"/>
    <property type="match status" value="1"/>
</dbReference>
<dbReference type="Proteomes" id="UP001623592">
    <property type="component" value="Unassembled WGS sequence"/>
</dbReference>
<gene>
    <name evidence="4" type="ORF">ACJDT4_21905</name>
</gene>
<keyword evidence="5" id="KW-1185">Reference proteome</keyword>
<evidence type="ECO:0000256" key="1">
    <source>
        <dbReference type="ARBA" id="ARBA00008950"/>
    </source>
</evidence>
<dbReference type="InterPro" id="IPR041802">
    <property type="entry name" value="MPP_YfcE"/>
</dbReference>
<dbReference type="SUPFAM" id="SSF56300">
    <property type="entry name" value="Metallo-dependent phosphatases"/>
    <property type="match status" value="1"/>
</dbReference>
<reference evidence="4 5" key="1">
    <citation type="submission" date="2024-11" db="EMBL/GenBank/DDBJ databases">
        <authorList>
            <person name="Heng Y.C."/>
            <person name="Lim A.C.H."/>
            <person name="Lee J.K.Y."/>
            <person name="Kittelmann S."/>
        </authorList>
    </citation>
    <scope>NUCLEOTIDE SEQUENCE [LARGE SCALE GENOMIC DNA]</scope>
    <source>
        <strain evidence="4 5">WILCCON 0114</strain>
    </source>
</reference>
<proteinExistence type="inferred from homology"/>
<comment type="cofactor">
    <cofactor evidence="2">
        <name>a divalent metal cation</name>
        <dbReference type="ChEBI" id="CHEBI:60240"/>
    </cofactor>
</comment>
<sequence length="156" mass="17391">MHIAVMSDTHRNKHMIDKACSHIENADVVIHLGDNVEDINEIRNKYSGEIISVTGNCDFMTTDPLERIEIIGGKKFFITHGHEYGVKYNLNRLKYRAMEVKADIALFGHTHMPFIANELGILFINPGSVSLSRKGPNSIAFIGINNGKISASIKNI</sequence>
<dbReference type="InterPro" id="IPR029052">
    <property type="entry name" value="Metallo-depent_PP-like"/>
</dbReference>
<feature type="domain" description="Calcineurin-like phosphoesterase" evidence="3">
    <location>
        <begin position="1"/>
        <end position="145"/>
    </location>
</feature>
<dbReference type="EC" id="3.1.4.-" evidence="2"/>
<evidence type="ECO:0000313" key="5">
    <source>
        <dbReference type="Proteomes" id="UP001623592"/>
    </source>
</evidence>
<name>A0ABW8TLG8_9CLOT</name>
<dbReference type="InterPro" id="IPR024654">
    <property type="entry name" value="Calcineurin-like_PHP_lpxH"/>
</dbReference>
<organism evidence="4 5">
    <name type="scientific">Clostridium neuense</name>
    <dbReference type="NCBI Taxonomy" id="1728934"/>
    <lineage>
        <taxon>Bacteria</taxon>
        <taxon>Bacillati</taxon>
        <taxon>Bacillota</taxon>
        <taxon>Clostridia</taxon>
        <taxon>Eubacteriales</taxon>
        <taxon>Clostridiaceae</taxon>
        <taxon>Clostridium</taxon>
    </lineage>
</organism>
<evidence type="ECO:0000256" key="2">
    <source>
        <dbReference type="RuleBase" id="RU362039"/>
    </source>
</evidence>
<evidence type="ECO:0000259" key="3">
    <source>
        <dbReference type="Pfam" id="PF12850"/>
    </source>
</evidence>
<dbReference type="CDD" id="cd00841">
    <property type="entry name" value="MPP_YfcE"/>
    <property type="match status" value="1"/>
</dbReference>
<accession>A0ABW8TLG8</accession>